<dbReference type="PANTHER" id="PTHR33490">
    <property type="entry name" value="BLR5614 PROTEIN-RELATED"/>
    <property type="match status" value="1"/>
</dbReference>
<name>B9YDY8_9FIRM</name>
<evidence type="ECO:0000313" key="5">
    <source>
        <dbReference type="Proteomes" id="UP000005950"/>
    </source>
</evidence>
<dbReference type="PROSITE" id="PS51257">
    <property type="entry name" value="PROKAR_LIPOPROTEIN"/>
    <property type="match status" value="1"/>
</dbReference>
<feature type="compositionally biased region" description="Low complexity" evidence="1">
    <location>
        <begin position="40"/>
        <end position="53"/>
    </location>
</feature>
<sequence>MCYNEKEKGGVQILKIRRWLVLALLLSACGSSGKPSSAQEYPTPTEETPSPTPAEIHLPEASGSVVMGDDLIQIDASHADQGYIMVKTLSPQHRRLKLKVIKDGEEYPYDIDQDGNYITYPLTLGSGQYEIRGYENIEGSRYAVLFKQTLDVQLSGETLPFLYPNQIVNYTPQSASVLKSFELTQDCRTELERVLTVYNYVVKHVSYDWDKAEEVKDQYVLPVVDDTLAQGKGICFDYAALMSTMLRVQQIPTRLITGYVDEGYHAWVEVYVRGAGWINPEIYFEKETWTRLDPTYASTQMKYNGQYQDKYRY</sequence>
<feature type="region of interest" description="Disordered" evidence="1">
    <location>
        <begin position="31"/>
        <end position="53"/>
    </location>
</feature>
<reference evidence="4 5" key="2">
    <citation type="submission" date="2009-02" db="EMBL/GenBank/DDBJ databases">
        <title>Draft genome sequence of Holdemania filiformis DSM 12042.</title>
        <authorList>
            <person name="Sudarsanam P."/>
            <person name="Ley R."/>
            <person name="Guruge J."/>
            <person name="Turnbaugh P.J."/>
            <person name="Mahowald M."/>
            <person name="Liep D."/>
            <person name="Gordon J."/>
        </authorList>
    </citation>
    <scope>NUCLEOTIDE SEQUENCE [LARGE SCALE GENOMIC DNA]</scope>
    <source>
        <strain evidence="4 5">DSM 12042</strain>
    </source>
</reference>
<accession>B9YDY8</accession>
<evidence type="ECO:0000259" key="3">
    <source>
        <dbReference type="SMART" id="SM00460"/>
    </source>
</evidence>
<dbReference type="EMBL" id="ACCF01000255">
    <property type="protein sequence ID" value="EEF65802.1"/>
    <property type="molecule type" value="Genomic_DNA"/>
</dbReference>
<evidence type="ECO:0000256" key="2">
    <source>
        <dbReference type="SAM" id="SignalP"/>
    </source>
</evidence>
<feature type="chain" id="PRO_5002895444" evidence="2">
    <location>
        <begin position="39"/>
        <end position="313"/>
    </location>
</feature>
<dbReference type="SUPFAM" id="SSF54001">
    <property type="entry name" value="Cysteine proteinases"/>
    <property type="match status" value="1"/>
</dbReference>
<dbReference type="InterPro" id="IPR002931">
    <property type="entry name" value="Transglutaminase-like"/>
</dbReference>
<keyword evidence="2" id="KW-0732">Signal</keyword>
<dbReference type="InterPro" id="IPR038765">
    <property type="entry name" value="Papain-like_cys_pep_sf"/>
</dbReference>
<comment type="caution">
    <text evidence="4">The sequence shown here is derived from an EMBL/GenBank/DDBJ whole genome shotgun (WGS) entry which is preliminary data.</text>
</comment>
<dbReference type="PANTHER" id="PTHR33490:SF6">
    <property type="entry name" value="SLL1049 PROTEIN"/>
    <property type="match status" value="1"/>
</dbReference>
<dbReference type="AlphaFoldDB" id="B9YDY8"/>
<evidence type="ECO:0000256" key="1">
    <source>
        <dbReference type="SAM" id="MobiDB-lite"/>
    </source>
</evidence>
<proteinExistence type="predicted"/>
<dbReference type="HOGENOM" id="CLU_054517_0_0_9"/>
<dbReference type="Pfam" id="PF01841">
    <property type="entry name" value="Transglut_core"/>
    <property type="match status" value="1"/>
</dbReference>
<feature type="signal peptide" evidence="2">
    <location>
        <begin position="1"/>
        <end position="38"/>
    </location>
</feature>
<dbReference type="Gene3D" id="3.10.620.30">
    <property type="match status" value="1"/>
</dbReference>
<dbReference type="Proteomes" id="UP000005950">
    <property type="component" value="Unassembled WGS sequence"/>
</dbReference>
<organism evidence="4 5">
    <name type="scientific">Holdemania filiformis DSM 12042</name>
    <dbReference type="NCBI Taxonomy" id="545696"/>
    <lineage>
        <taxon>Bacteria</taxon>
        <taxon>Bacillati</taxon>
        <taxon>Bacillota</taxon>
        <taxon>Erysipelotrichia</taxon>
        <taxon>Erysipelotrichales</taxon>
        <taxon>Erysipelotrichaceae</taxon>
        <taxon>Holdemania</taxon>
    </lineage>
</organism>
<reference evidence="4 5" key="1">
    <citation type="submission" date="2008-12" db="EMBL/GenBank/DDBJ databases">
        <authorList>
            <person name="Fulton L."/>
            <person name="Clifton S."/>
            <person name="Fulton B."/>
            <person name="Xu J."/>
            <person name="Minx P."/>
            <person name="Pepin K.H."/>
            <person name="Johnson M."/>
            <person name="Bhonagiri V."/>
            <person name="Nash W.E."/>
            <person name="Mardis E.R."/>
            <person name="Wilson R.K."/>
        </authorList>
    </citation>
    <scope>NUCLEOTIDE SEQUENCE [LARGE SCALE GENOMIC DNA]</scope>
    <source>
        <strain evidence="4 5">DSM 12042</strain>
    </source>
</reference>
<gene>
    <name evidence="4" type="ORF">HOLDEFILI_04062</name>
</gene>
<dbReference type="SMART" id="SM00460">
    <property type="entry name" value="TGc"/>
    <property type="match status" value="1"/>
</dbReference>
<dbReference type="eggNOG" id="COG1305">
    <property type="taxonomic scope" value="Bacteria"/>
</dbReference>
<evidence type="ECO:0000313" key="4">
    <source>
        <dbReference type="EMBL" id="EEF65802.1"/>
    </source>
</evidence>
<feature type="domain" description="Transglutaminase-like" evidence="3">
    <location>
        <begin position="227"/>
        <end position="284"/>
    </location>
</feature>
<protein>
    <submittedName>
        <fullName evidence="4">Transglutaminase-like protein</fullName>
    </submittedName>
</protein>
<dbReference type="STRING" id="545696.HOLDEFILI_04062"/>